<feature type="transmembrane region" description="Helical" evidence="6">
    <location>
        <begin position="98"/>
        <end position="123"/>
    </location>
</feature>
<dbReference type="GO" id="GO:0022857">
    <property type="term" value="F:transmembrane transporter activity"/>
    <property type="evidence" value="ECO:0007669"/>
    <property type="project" value="InterPro"/>
</dbReference>
<feature type="transmembrane region" description="Helical" evidence="6">
    <location>
        <begin position="246"/>
        <end position="266"/>
    </location>
</feature>
<dbReference type="PROSITE" id="PS50850">
    <property type="entry name" value="MFS"/>
    <property type="match status" value="1"/>
</dbReference>
<feature type="transmembrane region" description="Helical" evidence="6">
    <location>
        <begin position="60"/>
        <end position="78"/>
    </location>
</feature>
<dbReference type="PANTHER" id="PTHR11662:SF333">
    <property type="entry name" value="D-GALACTONATE TRANSPORTER"/>
    <property type="match status" value="1"/>
</dbReference>
<organism evidence="8 9">
    <name type="scientific">Bacillus pumilus</name>
    <name type="common">Bacillus mesentericus</name>
    <dbReference type="NCBI Taxonomy" id="1408"/>
    <lineage>
        <taxon>Bacteria</taxon>
        <taxon>Bacillati</taxon>
        <taxon>Bacillota</taxon>
        <taxon>Bacilli</taxon>
        <taxon>Bacillales</taxon>
        <taxon>Bacillaceae</taxon>
        <taxon>Bacillus</taxon>
    </lineage>
</organism>
<proteinExistence type="predicted"/>
<dbReference type="PIRSF" id="PIRSF002808">
    <property type="entry name" value="Hexose_phosphate_transp"/>
    <property type="match status" value="1"/>
</dbReference>
<feature type="transmembrane region" description="Helical" evidence="6">
    <location>
        <begin position="405"/>
        <end position="426"/>
    </location>
</feature>
<feature type="transmembrane region" description="Helical" evidence="6">
    <location>
        <begin position="153"/>
        <end position="174"/>
    </location>
</feature>
<dbReference type="InterPro" id="IPR020846">
    <property type="entry name" value="MFS_dom"/>
</dbReference>
<evidence type="ECO:0000313" key="8">
    <source>
        <dbReference type="EMBL" id="KIL25318.1"/>
    </source>
</evidence>
<dbReference type="GO" id="GO:0005886">
    <property type="term" value="C:plasma membrane"/>
    <property type="evidence" value="ECO:0007669"/>
    <property type="project" value="UniProtKB-SubCell"/>
</dbReference>
<evidence type="ECO:0000256" key="6">
    <source>
        <dbReference type="SAM" id="Phobius"/>
    </source>
</evidence>
<dbReference type="CDD" id="cd17319">
    <property type="entry name" value="MFS_ExuT_GudP_like"/>
    <property type="match status" value="1"/>
</dbReference>
<evidence type="ECO:0000256" key="2">
    <source>
        <dbReference type="ARBA" id="ARBA00022448"/>
    </source>
</evidence>
<dbReference type="InterPro" id="IPR011701">
    <property type="entry name" value="MFS"/>
</dbReference>
<dbReference type="PANTHER" id="PTHR11662">
    <property type="entry name" value="SOLUTE CARRIER FAMILY 17"/>
    <property type="match status" value="1"/>
</dbReference>
<accession>A0AB34R551</accession>
<dbReference type="NCBIfam" id="TIGR00893">
    <property type="entry name" value="2A0114"/>
    <property type="match status" value="1"/>
</dbReference>
<keyword evidence="3 6" id="KW-0812">Transmembrane</keyword>
<dbReference type="InterPro" id="IPR036259">
    <property type="entry name" value="MFS_trans_sf"/>
</dbReference>
<evidence type="ECO:0000313" key="9">
    <source>
        <dbReference type="Proteomes" id="UP000031978"/>
    </source>
</evidence>
<evidence type="ECO:0000256" key="4">
    <source>
        <dbReference type="ARBA" id="ARBA00022989"/>
    </source>
</evidence>
<dbReference type="EMBL" id="JXCL01000004">
    <property type="protein sequence ID" value="KIL25318.1"/>
    <property type="molecule type" value="Genomic_DNA"/>
</dbReference>
<dbReference type="Proteomes" id="UP000031978">
    <property type="component" value="Unassembled WGS sequence"/>
</dbReference>
<evidence type="ECO:0000256" key="1">
    <source>
        <dbReference type="ARBA" id="ARBA00004651"/>
    </source>
</evidence>
<dbReference type="AlphaFoldDB" id="A0AB34R551"/>
<dbReference type="InterPro" id="IPR050382">
    <property type="entry name" value="MFS_Na/Anion_cotransporter"/>
</dbReference>
<dbReference type="SUPFAM" id="SSF103473">
    <property type="entry name" value="MFS general substrate transporter"/>
    <property type="match status" value="1"/>
</dbReference>
<dbReference type="InterPro" id="IPR000849">
    <property type="entry name" value="Sugar_P_transporter"/>
</dbReference>
<evidence type="ECO:0000256" key="5">
    <source>
        <dbReference type="ARBA" id="ARBA00023136"/>
    </source>
</evidence>
<feature type="transmembrane region" description="Helical" evidence="6">
    <location>
        <begin position="319"/>
        <end position="336"/>
    </location>
</feature>
<keyword evidence="4 6" id="KW-1133">Transmembrane helix</keyword>
<feature type="transmembrane region" description="Helical" evidence="6">
    <location>
        <begin position="180"/>
        <end position="200"/>
    </location>
</feature>
<gene>
    <name evidence="8" type="ORF">B4127_0302</name>
</gene>
<name>A0AB34R551_BACPU</name>
<reference evidence="8 9" key="1">
    <citation type="submission" date="2014-12" db="EMBL/GenBank/DDBJ databases">
        <title>Draft Genome Sequences of Five Spore-Forming Food Isolates of Bacillus pumilus.</title>
        <authorList>
            <person name="de Jong A."/>
            <person name="van Heel A.J."/>
            <person name="Montalban-Lopez M."/>
            <person name="Krawczyk A.O."/>
            <person name="Berendsen E.M."/>
            <person name="Wells-Bennik M."/>
            <person name="Kuipers O.P."/>
        </authorList>
    </citation>
    <scope>NUCLEOTIDE SEQUENCE [LARGE SCALE GENOMIC DNA]</scope>
    <source>
        <strain evidence="8 9">B4127</strain>
    </source>
</reference>
<keyword evidence="5 6" id="KW-0472">Membrane</keyword>
<sequence>MKVHSELKGNELRPGYMKPTKARFGILILLFFITAINYIDRASVSIVAPAIQSSLQLNPALLGLIFSAFSWTYTAMQIPGGFILDKFGSKVTYGISLITWSIFTGLQAFANSFAFLFGCRLFIGITESPAFPANNRIVTTWFPRRERAFATGVYTAGEYVGLAFATPLLFWIMTTFDWRTVFITAGALGIIFAFFWYKYYHEPKEHPKMNEEELELIRQGDGLTVASQGKLKWADFAALLKYRKLIGLYIGQFSVASTLFFFLTWFPTYLAEAKNMAFLKVGFAASLPYIAAFFGVLFGGYVSDWLLKKGVSVNVARKLPVVVGLLLTSTIVLANFTTNIPLVLTILSIASFAQGLSNISWTMLSEVAPREMVGLAGGVFNFFANLAGIITPLIIGFIVSATGSYNGGILFVSLVALGGALSYIFIVGKIERIQLKPE</sequence>
<evidence type="ECO:0000256" key="3">
    <source>
        <dbReference type="ARBA" id="ARBA00022692"/>
    </source>
</evidence>
<feature type="domain" description="Major facilitator superfamily (MFS) profile" evidence="7">
    <location>
        <begin position="26"/>
        <end position="431"/>
    </location>
</feature>
<comment type="caution">
    <text evidence="8">The sequence shown here is derived from an EMBL/GenBank/DDBJ whole genome shotgun (WGS) entry which is preliminary data.</text>
</comment>
<dbReference type="RefSeq" id="WP_044139270.1">
    <property type="nucleotide sequence ID" value="NZ_JXCL01000004.1"/>
</dbReference>
<dbReference type="Pfam" id="PF07690">
    <property type="entry name" value="MFS_1"/>
    <property type="match status" value="1"/>
</dbReference>
<feature type="transmembrane region" description="Helical" evidence="6">
    <location>
        <begin position="342"/>
        <end position="361"/>
    </location>
</feature>
<comment type="subcellular location">
    <subcellularLocation>
        <location evidence="1">Cell membrane</location>
        <topology evidence="1">Multi-pass membrane protein</topology>
    </subcellularLocation>
</comment>
<feature type="transmembrane region" description="Helical" evidence="6">
    <location>
        <begin position="20"/>
        <end position="39"/>
    </location>
</feature>
<evidence type="ECO:0000259" key="7">
    <source>
        <dbReference type="PROSITE" id="PS50850"/>
    </source>
</evidence>
<feature type="transmembrane region" description="Helical" evidence="6">
    <location>
        <begin position="373"/>
        <end position="399"/>
    </location>
</feature>
<feature type="transmembrane region" description="Helical" evidence="6">
    <location>
        <begin position="286"/>
        <end position="307"/>
    </location>
</feature>
<dbReference type="Gene3D" id="1.20.1250.20">
    <property type="entry name" value="MFS general substrate transporter like domains"/>
    <property type="match status" value="2"/>
</dbReference>
<protein>
    <recommendedName>
        <fullName evidence="7">Major facilitator superfamily (MFS) profile domain-containing protein</fullName>
    </recommendedName>
</protein>
<keyword evidence="2" id="KW-0813">Transport</keyword>